<dbReference type="EMBL" id="RXLR01000030">
    <property type="protein sequence ID" value="TDH17734.1"/>
    <property type="molecule type" value="Genomic_DNA"/>
</dbReference>
<dbReference type="AlphaFoldDB" id="A0A4R5P4I6"/>
<comment type="caution">
    <text evidence="1">The sequence shown here is derived from an EMBL/GenBank/DDBJ whole genome shotgun (WGS) entry which is preliminary data.</text>
</comment>
<evidence type="ECO:0000313" key="2">
    <source>
        <dbReference type="Proteomes" id="UP000295627"/>
    </source>
</evidence>
<proteinExistence type="predicted"/>
<dbReference type="Proteomes" id="UP000295627">
    <property type="component" value="Unassembled WGS sequence"/>
</dbReference>
<evidence type="ECO:0008006" key="3">
    <source>
        <dbReference type="Google" id="ProtNLM"/>
    </source>
</evidence>
<evidence type="ECO:0000313" key="1">
    <source>
        <dbReference type="EMBL" id="TDH17734.1"/>
    </source>
</evidence>
<gene>
    <name evidence="1" type="ORF">EJ571_25890</name>
</gene>
<reference evidence="1 2" key="1">
    <citation type="journal article" date="2019" name="Sci. Rep.">
        <title>Extended insight into the Mycobacterium chelonae-abscessus complex through whole genome sequencing of Mycobacterium salmoniphilum outbreak and Mycobacterium salmoniphilum-like strains.</title>
        <authorList>
            <person name="Behra P.R.K."/>
            <person name="Das S."/>
            <person name="Pettersson B.M.F."/>
            <person name="Shirreff L."/>
            <person name="DuCote T."/>
            <person name="Jacobsson K.G."/>
            <person name="Ennis D.G."/>
            <person name="Kirsebom L.A."/>
        </authorList>
    </citation>
    <scope>NUCLEOTIDE SEQUENCE [LARGE SCALE GENOMIC DNA]</scope>
    <source>
        <strain evidence="1 2">DSM 45524</strain>
    </source>
</reference>
<name>A0A4R5P4I6_9MYCO</name>
<sequence>MLKEISVRGLAILGLVAILWCAELVVAYADPAVLPANMWMDSRQIPLYDIYAFPPLASVARPVTDPRFKIEELCQSKLPDARVQHGFGGVSEHATINQSTEDWSVQEQIVHYPGDTWTMGQAVNLIFSELIGQIKGCADTSAGAQVDISTSMARCANITSGGCGWFAASVFIPESGVTAHVYLASAGNSLAELALWSRDIEVRWPHPADNSVLTALIAPLCPRGQC</sequence>
<protein>
    <recommendedName>
        <fullName evidence="3">Sensor domain-containing protein</fullName>
    </recommendedName>
</protein>
<dbReference type="RefSeq" id="WP_133052620.1">
    <property type="nucleotide sequence ID" value="NZ_MAFQ01000028.1"/>
</dbReference>
<organism evidence="1 2">
    <name type="scientific">Mycobacteroides franklinii</name>
    <dbReference type="NCBI Taxonomy" id="948102"/>
    <lineage>
        <taxon>Bacteria</taxon>
        <taxon>Bacillati</taxon>
        <taxon>Actinomycetota</taxon>
        <taxon>Actinomycetes</taxon>
        <taxon>Mycobacteriales</taxon>
        <taxon>Mycobacteriaceae</taxon>
        <taxon>Mycobacteroides</taxon>
    </lineage>
</organism>
<accession>A0A4R5P4I6</accession>